<reference evidence="1" key="1">
    <citation type="submission" date="2022-11" db="EMBL/GenBank/DDBJ databases">
        <authorList>
            <person name="Hyden B.L."/>
            <person name="Feng K."/>
            <person name="Yates T."/>
            <person name="Jawdy S."/>
            <person name="Smart L.B."/>
            <person name="Muchero W."/>
        </authorList>
    </citation>
    <scope>NUCLEOTIDE SEQUENCE</scope>
    <source>
        <tissue evidence="1">Shoot tip</tissue>
    </source>
</reference>
<comment type="caution">
    <text evidence="1">The sequence shown here is derived from an EMBL/GenBank/DDBJ whole genome shotgun (WGS) entry which is preliminary data.</text>
</comment>
<dbReference type="Proteomes" id="UP001151532">
    <property type="component" value="Chromosome 10"/>
</dbReference>
<organism evidence="1 2">
    <name type="scientific">Salix purpurea</name>
    <name type="common">Purple osier willow</name>
    <dbReference type="NCBI Taxonomy" id="77065"/>
    <lineage>
        <taxon>Eukaryota</taxon>
        <taxon>Viridiplantae</taxon>
        <taxon>Streptophyta</taxon>
        <taxon>Embryophyta</taxon>
        <taxon>Tracheophyta</taxon>
        <taxon>Spermatophyta</taxon>
        <taxon>Magnoliopsida</taxon>
        <taxon>eudicotyledons</taxon>
        <taxon>Gunneridae</taxon>
        <taxon>Pentapetalae</taxon>
        <taxon>rosids</taxon>
        <taxon>fabids</taxon>
        <taxon>Malpighiales</taxon>
        <taxon>Salicaceae</taxon>
        <taxon>Saliceae</taxon>
        <taxon>Salix</taxon>
    </lineage>
</organism>
<evidence type="ECO:0000313" key="1">
    <source>
        <dbReference type="EMBL" id="KAJ6719457.1"/>
    </source>
</evidence>
<dbReference type="AlphaFoldDB" id="A0A9Q0Z308"/>
<keyword evidence="2" id="KW-1185">Reference proteome</keyword>
<accession>A0A9Q0Z308</accession>
<name>A0A9Q0Z308_SALPP</name>
<reference evidence="1" key="2">
    <citation type="journal article" date="2023" name="Int. J. Mol. Sci.">
        <title>De Novo Assembly and Annotation of 11 Diverse Shrub Willow (Salix) Genomes Reveals Novel Gene Organization in Sex-Linked Regions.</title>
        <authorList>
            <person name="Hyden B."/>
            <person name="Feng K."/>
            <person name="Yates T.B."/>
            <person name="Jawdy S."/>
            <person name="Cereghino C."/>
            <person name="Smart L.B."/>
            <person name="Muchero W."/>
        </authorList>
    </citation>
    <scope>NUCLEOTIDE SEQUENCE</scope>
    <source>
        <tissue evidence="1">Shoot tip</tissue>
    </source>
</reference>
<sequence length="21" mass="2492">MMQYDLLLVSSVEVHGRMRIN</sequence>
<proteinExistence type="predicted"/>
<protein>
    <submittedName>
        <fullName evidence="1">Uncharacterized protein</fullName>
    </submittedName>
</protein>
<gene>
    <name evidence="1" type="ORF">OIU79_007171</name>
</gene>
<evidence type="ECO:0000313" key="2">
    <source>
        <dbReference type="Proteomes" id="UP001151532"/>
    </source>
</evidence>
<dbReference type="EMBL" id="JAPFFK010000014">
    <property type="protein sequence ID" value="KAJ6719457.1"/>
    <property type="molecule type" value="Genomic_DNA"/>
</dbReference>